<dbReference type="Gene3D" id="3.40.30.10">
    <property type="entry name" value="Glutaredoxin"/>
    <property type="match status" value="1"/>
</dbReference>
<protein>
    <submittedName>
        <fullName evidence="2">Thioredoxin family protein</fullName>
    </submittedName>
</protein>
<feature type="domain" description="Thioredoxin-like fold" evidence="1">
    <location>
        <begin position="79"/>
        <end position="234"/>
    </location>
</feature>
<dbReference type="Pfam" id="PF13462">
    <property type="entry name" value="Thioredoxin_4"/>
    <property type="match status" value="1"/>
</dbReference>
<keyword evidence="3" id="KW-1185">Reference proteome</keyword>
<accession>A0A0F3MLD6</accession>
<dbReference type="InterPro" id="IPR012336">
    <property type="entry name" value="Thioredoxin-like_fold"/>
</dbReference>
<evidence type="ECO:0000313" key="2">
    <source>
        <dbReference type="EMBL" id="KJV56277.1"/>
    </source>
</evidence>
<dbReference type="Proteomes" id="UP000033616">
    <property type="component" value="Unassembled WGS sequence"/>
</dbReference>
<organism evidence="2 3">
    <name type="scientific">Orientia chuto str. Dubai</name>
    <dbReference type="NCBI Taxonomy" id="1359168"/>
    <lineage>
        <taxon>Bacteria</taxon>
        <taxon>Pseudomonadati</taxon>
        <taxon>Pseudomonadota</taxon>
        <taxon>Alphaproteobacteria</taxon>
        <taxon>Rickettsiales</taxon>
        <taxon>Rickettsiaceae</taxon>
        <taxon>Rickettsieae</taxon>
        <taxon>Orientia</taxon>
    </lineage>
</organism>
<evidence type="ECO:0000313" key="3">
    <source>
        <dbReference type="Proteomes" id="UP000033616"/>
    </source>
</evidence>
<dbReference type="InterPro" id="IPR036249">
    <property type="entry name" value="Thioredoxin-like_sf"/>
</dbReference>
<proteinExistence type="predicted"/>
<dbReference type="SUPFAM" id="SSF52833">
    <property type="entry name" value="Thioredoxin-like"/>
    <property type="match status" value="1"/>
</dbReference>
<dbReference type="PATRIC" id="fig|1359168.3.peg.103"/>
<name>A0A0F3MLD6_9RICK</name>
<gene>
    <name evidence="2" type="ORF">OCHUTO_0521</name>
</gene>
<reference evidence="2 3" key="1">
    <citation type="submission" date="2015-02" db="EMBL/GenBank/DDBJ databases">
        <title>Genome Sequencing of Rickettsiales.</title>
        <authorList>
            <person name="Daugherty S.C."/>
            <person name="Su Q."/>
            <person name="Abolude K."/>
            <person name="Beier-Sexton M."/>
            <person name="Carlyon J.A."/>
            <person name="Carter R."/>
            <person name="Day N.P."/>
            <person name="Dumler S.J."/>
            <person name="Dyachenko V."/>
            <person name="Godinez A."/>
            <person name="Kurtti T.J."/>
            <person name="Lichay M."/>
            <person name="Mullins K.E."/>
            <person name="Ott S."/>
            <person name="Pappas-Brown V."/>
            <person name="Paris D.H."/>
            <person name="Patel P."/>
            <person name="Richards A.L."/>
            <person name="Sadzewicz L."/>
            <person name="Sears K."/>
            <person name="Seidman D."/>
            <person name="Sengamalay N."/>
            <person name="Stenos J."/>
            <person name="Tallon L.J."/>
            <person name="Vincent G."/>
            <person name="Fraser C.M."/>
            <person name="Munderloh U."/>
            <person name="Dunning-Hotopp J.C."/>
        </authorList>
    </citation>
    <scope>NUCLEOTIDE SEQUENCE [LARGE SCALE GENOMIC DNA]</scope>
    <source>
        <strain evidence="2 3">Fuller</strain>
    </source>
</reference>
<dbReference type="AlphaFoldDB" id="A0A0F3MLD6"/>
<sequence>MNFHRNFYIFAITSILAVYYVFSKSNNLVEHKSNQDINQYNNSQQAVISEDKDNNTSKTNDNENINSLENIKSILKINNYDIILGNKESNIKVFEYFSYTCYHCARYHTKVFPQIKQKFIDTNEIAYITREFITSKQDLDGAMLSRCGGPLMWNKFHSVLLEQQDKWVFSKNYMDWLKNIGKISGFTENKFFDCFKDEELSHQLMLNSVNISKFDEVFDGTPCIIAVINDEQIIKIEDVIKEISIIVEKQQVDNTKK</sequence>
<dbReference type="EMBL" id="LANP01000011">
    <property type="protein sequence ID" value="KJV56277.1"/>
    <property type="molecule type" value="Genomic_DNA"/>
</dbReference>
<dbReference type="STRING" id="1359168.OCHUTO_0521"/>
<dbReference type="OrthoDB" id="8478320at2"/>
<evidence type="ECO:0000259" key="1">
    <source>
        <dbReference type="Pfam" id="PF13462"/>
    </source>
</evidence>
<comment type="caution">
    <text evidence="2">The sequence shown here is derived from an EMBL/GenBank/DDBJ whole genome shotgun (WGS) entry which is preliminary data.</text>
</comment>